<feature type="transmembrane region" description="Helical" evidence="2">
    <location>
        <begin position="20"/>
        <end position="38"/>
    </location>
</feature>
<keyword evidence="2" id="KW-1133">Transmembrane helix</keyword>
<name>A0ABX7X687_9GAMM</name>
<accession>A0ABX7X687</accession>
<keyword evidence="4" id="KW-1185">Reference proteome</keyword>
<evidence type="ECO:0008006" key="5">
    <source>
        <dbReference type="Google" id="ProtNLM"/>
    </source>
</evidence>
<dbReference type="Proteomes" id="UP000672027">
    <property type="component" value="Chromosome"/>
</dbReference>
<protein>
    <recommendedName>
        <fullName evidence="5">SH3 domain-containing protein</fullName>
    </recommendedName>
</protein>
<sequence length="243" mass="25658">MTDRVKIQQTNHKAAMARSLAMLILGIGVLLTVAGWWVHQTTKPSSPSMNELQARAAQPLPSAQAATQAIAMPVPAALPPTANLTLQDKPETLTQYEPPAVTVHPTLPPPPEPPELPAQPQASSATTSPQTPDALEPTTPPSQPVISPTITNAPSINSSEGWIYAGQFIDGTWVERGLVIDAILPVAGQSYALNWGANIRAAPPGKDTALSATIGYLPQGHAVDILQVKKSGSKGHVWLKIKR</sequence>
<keyword evidence="2" id="KW-0812">Transmembrane</keyword>
<feature type="compositionally biased region" description="Pro residues" evidence="1">
    <location>
        <begin position="106"/>
        <end position="117"/>
    </location>
</feature>
<dbReference type="EMBL" id="CP072800">
    <property type="protein sequence ID" value="QTR50228.1"/>
    <property type="molecule type" value="Genomic_DNA"/>
</dbReference>
<evidence type="ECO:0000256" key="1">
    <source>
        <dbReference type="SAM" id="MobiDB-lite"/>
    </source>
</evidence>
<organism evidence="3 4">
    <name type="scientific">Candidatus Thiothrix anitrata</name>
    <dbReference type="NCBI Taxonomy" id="2823902"/>
    <lineage>
        <taxon>Bacteria</taxon>
        <taxon>Pseudomonadati</taxon>
        <taxon>Pseudomonadota</taxon>
        <taxon>Gammaproteobacteria</taxon>
        <taxon>Thiotrichales</taxon>
        <taxon>Thiotrichaceae</taxon>
        <taxon>Thiothrix</taxon>
    </lineage>
</organism>
<evidence type="ECO:0000313" key="4">
    <source>
        <dbReference type="Proteomes" id="UP000672027"/>
    </source>
</evidence>
<feature type="region of interest" description="Disordered" evidence="1">
    <location>
        <begin position="100"/>
        <end position="152"/>
    </location>
</feature>
<feature type="compositionally biased region" description="Polar residues" evidence="1">
    <location>
        <begin position="122"/>
        <end position="131"/>
    </location>
</feature>
<dbReference type="RefSeq" id="WP_210227383.1">
    <property type="nucleotide sequence ID" value="NZ_CP072800.1"/>
</dbReference>
<keyword evidence="2" id="KW-0472">Membrane</keyword>
<gene>
    <name evidence="3" type="ORF">J8380_01185</name>
</gene>
<reference evidence="3 4" key="1">
    <citation type="submission" date="2021-04" db="EMBL/GenBank/DDBJ databases">
        <title>Genomics, taxonomy and metabolism of representatives of sulfur bacteria of the genus Thiothrix: Thiothrix fructosivorans QT, Thiothrix unzii A1T and three new species, Thiothrix subterranea sp. nov., Thiothrix litoralis sp. nov. and 'Candidatus Thiothrix anitrata' sp. nov.</title>
        <authorList>
            <person name="Ravin N.V."/>
            <person name="Smolyakov D."/>
            <person name="Rudenko T.S."/>
            <person name="Mardanov A.V."/>
            <person name="Beletsky A.V."/>
            <person name="Markov N.D."/>
            <person name="Fomenkov A.I."/>
            <person name="Roberts R.J."/>
            <person name="Karnachuk O.V."/>
            <person name="Novikov A."/>
            <person name="Grabovich M.Y."/>
        </authorList>
    </citation>
    <scope>NUCLEOTIDE SEQUENCE [LARGE SCALE GENOMIC DNA]</scope>
    <source>
        <strain evidence="3 4">A52</strain>
    </source>
</reference>
<evidence type="ECO:0000256" key="2">
    <source>
        <dbReference type="SAM" id="Phobius"/>
    </source>
</evidence>
<proteinExistence type="predicted"/>
<evidence type="ECO:0000313" key="3">
    <source>
        <dbReference type="EMBL" id="QTR50228.1"/>
    </source>
</evidence>